<comment type="function">
    <text evidence="8">NQR complex catalyzes the reduction of ubiquinone-1 to ubiquinol by two successive reactions, coupled with the transport of Na(+) ions from the cytoplasm to the periplasm. NqrA to NqrE are probably involved in the second step, the conversion of ubisemiquinone to ubiquinol.</text>
</comment>
<sequence length="453" mass="48160">MEERSDMQTFKLKKGLDLPIEGAPEQNIQPGPEFSSVGVLGGDYLGLKPRMLVQEGDDVQRGTPLFCHKDAPEAMMVAPLSGKVVAVNRGARRVLQSVVIEISDVNDTGVDFSGVGDAVSGAGITAKLCAAGLWTSFRTRPYSKMPEPGTTPAAIFVTAMDSDPLAADAAVVIADASEAFTVGLVAISHLTEGKTYLCYKDGEAIPGADLPKVEAAAFSGPHPSGLAGTHIHFLEPLAADKQVWTIGYQDVIAIGRLMQSGHLDPNVVIALAGPGARQPRLIRTVMGASTDDLIRDEVNVDGAARIISGSILSGRHAEGPTAYLGRFARQITIIREDPDQITMGWILPMPSKFAVQPVLGSAFAKKLYAFTSNLNGGRRAMVPTGTFEELMPQDYLPTQLLRALLVMDTDTAQALGALELDEEDLGLVGFACPAKYEYGLALRDCLSKIEKEG</sequence>
<dbReference type="STRING" id="981384.GCA_000192475_02153"/>
<protein>
    <recommendedName>
        <fullName evidence="8">Na(+)-translocating NADH-quinone reductase subunit A</fullName>
        <shortName evidence="8">Na(+)-NQR subunit A</shortName>
        <shortName evidence="8">Na(+)-translocating NQR subunit A</shortName>
        <ecNumber evidence="8">7.2.1.1</ecNumber>
    </recommendedName>
    <alternativeName>
        <fullName evidence="8">NQR complex subunit A</fullName>
    </alternativeName>
    <alternativeName>
        <fullName evidence="8">NQR-1 subunit A</fullName>
    </alternativeName>
</protein>
<evidence type="ECO:0000256" key="1">
    <source>
        <dbReference type="ARBA" id="ARBA00022448"/>
    </source>
</evidence>
<comment type="subunit">
    <text evidence="8">Composed of six subunits; NqrA, NqrB, NqrC, NqrD, NqrE and NqrF.</text>
</comment>
<feature type="domain" description="Na(+)-translocating NADH-quinone reductase subunit A C-terminal" evidence="10">
    <location>
        <begin position="268"/>
        <end position="318"/>
    </location>
</feature>
<dbReference type="EC" id="7.2.1.1" evidence="8"/>
<organism evidence="12 13">
    <name type="scientific">Ruegeria conchae</name>
    <dbReference type="NCBI Taxonomy" id="981384"/>
    <lineage>
        <taxon>Bacteria</taxon>
        <taxon>Pseudomonadati</taxon>
        <taxon>Pseudomonadota</taxon>
        <taxon>Alphaproteobacteria</taxon>
        <taxon>Rhodobacterales</taxon>
        <taxon>Roseobacteraceae</taxon>
        <taxon>Ruegeria</taxon>
    </lineage>
</organism>
<feature type="domain" description="NqrA second alpha/beta" evidence="11">
    <location>
        <begin position="122"/>
        <end position="263"/>
    </location>
</feature>
<gene>
    <name evidence="8" type="primary">nqrA</name>
    <name evidence="12" type="ORF">CLV75_2557</name>
</gene>
<keyword evidence="4 8" id="KW-0915">Sodium</keyword>
<feature type="domain" description="NqrA N-terminal barrel-sandwich hybrid" evidence="9">
    <location>
        <begin position="11"/>
        <end position="102"/>
    </location>
</feature>
<dbReference type="AlphaFoldDB" id="A0A497ZK95"/>
<dbReference type="InterPro" id="IPR056148">
    <property type="entry name" value="NQRA_2nd"/>
</dbReference>
<comment type="catalytic activity">
    <reaction evidence="8">
        <text>a ubiquinone + n Na(+)(in) + NADH + H(+) = a ubiquinol + n Na(+)(out) + NAD(+)</text>
        <dbReference type="Rhea" id="RHEA:47748"/>
        <dbReference type="Rhea" id="RHEA-COMP:9565"/>
        <dbReference type="Rhea" id="RHEA-COMP:9566"/>
        <dbReference type="ChEBI" id="CHEBI:15378"/>
        <dbReference type="ChEBI" id="CHEBI:16389"/>
        <dbReference type="ChEBI" id="CHEBI:17976"/>
        <dbReference type="ChEBI" id="CHEBI:29101"/>
        <dbReference type="ChEBI" id="CHEBI:57540"/>
        <dbReference type="ChEBI" id="CHEBI:57945"/>
        <dbReference type="EC" id="7.2.1.1"/>
    </reaction>
</comment>
<dbReference type="HAMAP" id="MF_00425">
    <property type="entry name" value="NqrA"/>
    <property type="match status" value="1"/>
</dbReference>
<comment type="caution">
    <text evidence="12">The sequence shown here is derived from an EMBL/GenBank/DDBJ whole genome shotgun (WGS) entry which is preliminary data.</text>
</comment>
<evidence type="ECO:0000313" key="13">
    <source>
        <dbReference type="Proteomes" id="UP000271700"/>
    </source>
</evidence>
<dbReference type="GO" id="GO:0016655">
    <property type="term" value="F:oxidoreductase activity, acting on NAD(P)H, quinone or similar compound as acceptor"/>
    <property type="evidence" value="ECO:0007669"/>
    <property type="project" value="UniProtKB-UniRule"/>
</dbReference>
<evidence type="ECO:0000256" key="8">
    <source>
        <dbReference type="HAMAP-Rule" id="MF_00425"/>
    </source>
</evidence>
<evidence type="ECO:0000256" key="2">
    <source>
        <dbReference type="ARBA" id="ARBA00022967"/>
    </source>
</evidence>
<keyword evidence="7 8" id="KW-0739">Sodium transport</keyword>
<keyword evidence="13" id="KW-1185">Reference proteome</keyword>
<evidence type="ECO:0000256" key="3">
    <source>
        <dbReference type="ARBA" id="ARBA00023027"/>
    </source>
</evidence>
<accession>A0A497ZK95</accession>
<evidence type="ECO:0000259" key="9">
    <source>
        <dbReference type="Pfam" id="PF05896"/>
    </source>
</evidence>
<keyword evidence="1 8" id="KW-0813">Transport</keyword>
<dbReference type="InterPro" id="IPR056147">
    <property type="entry name" value="NQRA_N"/>
</dbReference>
<dbReference type="EMBL" id="RCCT01000003">
    <property type="protein sequence ID" value="RLK07433.1"/>
    <property type="molecule type" value="Genomic_DNA"/>
</dbReference>
<dbReference type="PANTHER" id="PTHR37839:SF1">
    <property type="entry name" value="NA(+)-TRANSLOCATING NADH-QUINONE REDUCTASE SUBUNIT A"/>
    <property type="match status" value="1"/>
</dbReference>
<dbReference type="Pfam" id="PF05896">
    <property type="entry name" value="NQRA_N"/>
    <property type="match status" value="1"/>
</dbReference>
<dbReference type="InterPro" id="IPR008703">
    <property type="entry name" value="NqrA"/>
</dbReference>
<dbReference type="Proteomes" id="UP000271700">
    <property type="component" value="Unassembled WGS sequence"/>
</dbReference>
<dbReference type="NCBIfam" id="TIGR01936">
    <property type="entry name" value="nqrA"/>
    <property type="match status" value="1"/>
</dbReference>
<dbReference type="PANTHER" id="PTHR37839">
    <property type="entry name" value="NA(+)-TRANSLOCATING NADH-QUINONE REDUCTASE SUBUNIT A"/>
    <property type="match status" value="1"/>
</dbReference>
<dbReference type="GO" id="GO:0006814">
    <property type="term" value="P:sodium ion transport"/>
    <property type="evidence" value="ECO:0007669"/>
    <property type="project" value="UniProtKB-UniRule"/>
</dbReference>
<proteinExistence type="inferred from homology"/>
<keyword evidence="5 8" id="KW-0406">Ion transport</keyword>
<name>A0A497ZK95_9RHOB</name>
<evidence type="ECO:0000259" key="11">
    <source>
        <dbReference type="Pfam" id="PF24836"/>
    </source>
</evidence>
<evidence type="ECO:0000313" key="12">
    <source>
        <dbReference type="EMBL" id="RLK07433.1"/>
    </source>
</evidence>
<comment type="similarity">
    <text evidence="8">Belongs to the NqrA family.</text>
</comment>
<keyword evidence="6 8" id="KW-0830">Ubiquinone</keyword>
<dbReference type="NCBIfam" id="NF003759">
    <property type="entry name" value="PRK05352.1-2"/>
    <property type="match status" value="1"/>
</dbReference>
<keyword evidence="2 8" id="KW-1278">Translocase</keyword>
<evidence type="ECO:0000256" key="5">
    <source>
        <dbReference type="ARBA" id="ARBA00023065"/>
    </source>
</evidence>
<dbReference type="Pfam" id="PF11973">
    <property type="entry name" value="NQRA_SLBB"/>
    <property type="match status" value="1"/>
</dbReference>
<dbReference type="InterPro" id="IPR022615">
    <property type="entry name" value="NqrA_C_domain"/>
</dbReference>
<evidence type="ECO:0000256" key="6">
    <source>
        <dbReference type="ARBA" id="ARBA00023075"/>
    </source>
</evidence>
<dbReference type="Pfam" id="PF24836">
    <property type="entry name" value="NQRA_2nd"/>
    <property type="match status" value="1"/>
</dbReference>
<evidence type="ECO:0000259" key="10">
    <source>
        <dbReference type="Pfam" id="PF11973"/>
    </source>
</evidence>
<evidence type="ECO:0000256" key="4">
    <source>
        <dbReference type="ARBA" id="ARBA00023053"/>
    </source>
</evidence>
<keyword evidence="3 8" id="KW-0520">NAD</keyword>
<reference evidence="12 13" key="1">
    <citation type="submission" date="2018-10" db="EMBL/GenBank/DDBJ databases">
        <title>Genomic Encyclopedia of Archaeal and Bacterial Type Strains, Phase II (KMG-II): from individual species to whole genera.</title>
        <authorList>
            <person name="Goeker M."/>
        </authorList>
    </citation>
    <scope>NUCLEOTIDE SEQUENCE [LARGE SCALE GENOMIC DNA]</scope>
    <source>
        <strain evidence="12 13">DSM 29317</strain>
    </source>
</reference>
<evidence type="ECO:0000256" key="7">
    <source>
        <dbReference type="ARBA" id="ARBA00023201"/>
    </source>
</evidence>